<dbReference type="InterPro" id="IPR002999">
    <property type="entry name" value="Tudor"/>
</dbReference>
<dbReference type="FunFam" id="2.30.30.140:FF:000018">
    <property type="entry name" value="Serine/threonine-protein kinase 31"/>
    <property type="match status" value="2"/>
</dbReference>
<proteinExistence type="predicted"/>
<evidence type="ECO:0000259" key="2">
    <source>
        <dbReference type="PROSITE" id="PS50304"/>
    </source>
</evidence>
<sequence length="1978" mass="222453">GLKGFQGKPTNREEPAPFINNEFRHPRNDYDHPNKFRSGKPERNEPIMNKNNEIFSSPKKKQNYSQSYSKSFDITSIPPRAYRNVYVSHVVSPSEFFCQIEEESTKLQVMMKKDGGWYRAQIKQVGPDTCTVYYIDYGNTDVVDVSKIKELQREFFSLPPQAIRCKSYNVSPKSESWSNADIEAFVAMTLEKSFVAQFVESDENGIYSVNLVSIVPEVKIGSREDMIVTYGLNPAEVFCQLKSFEKNFKKMMFDMQDYYNKESAGEALIDRPHQVDMFCNQRSVAGQLIKDGLASSDVPVTNQELPLDIRESVKTTNEEETMEQLTTDIESLYSEEGLHPVDATALTPGAYCMANILLMKLALSEIAAIVPQFLEIPPQCFQCCLLKSSPNNDTEKTEKFQTALDEAEEITAKVENVTNSICTLSLLLEKDGEEVNISDLLFDKDSEEINANGSHLGFDGELSTPLMTGVPRFLPPEVPLGYQEGTVIVINTPHDFYIQLAVNEDGIAKLLSELCESCESKTGTQNGVQNPCVGYACCAKFPEDNNWYRAEVINLEDTTADVLFVDYGNINSVPIDTLKPLDPKFLDIPPYAVRCKLNGIASTTDQWSDVAIEAFQDMVLYCQLAITFISKDIPAIVNLSKEDKDVAQNLIDMELANVDTCPETEEAYADDHLTTVEDQLHSLPSDLGYPQRKLSSSKLPVKISYVDSYDKFYVTPLELTTELDTVMKTLEILYSPSDGTKSSVPDILEDPCVSLPCVAKYNEDGAWYRAVISEIEGENIYVYFVDYGNSEVSSLKNLRPMTPELIKIPPIAIECKLYAIQANDGKEAEITAKLEDYYIEELELDMEVFKLSEPYEVRLYHNGDLAEILCEKGLATEVIPPLENVQKLLAENLNETGGENVETSVESLEATTCIVPLRSCNKEEMLVSIKHWEVENDKIVVYGTPDEIDSELTNFQEKLQFACNESEQVPKINIFDFCVAKYMEDECWYRAQVMTIDGNDFLVRFIDYGNSETVKLEHIRKLPLEFMKEPQFSLKFCLSGFKVVDSQSDNLQIKIEQYLYNELILVKLCKYSCNLPKICISNLLCGDVDIVEILLNDELVSPQYIVNTKISSTFKATVENIVGDLFYLFPVELVQERENLHNSLSEVCCEESMSFEEFSPRSLYAAKVKDHWSRVYISKLNDSSTSAVVNCVDYGFETELELTRLAVLPKEFWRKPMLTLQCTITNFEDIPDSMKEKDITKLAGSIFLCEFGKSYPLKYPFEIKVLEEDNARMLDTNDEHSAEPSEITDEDKETETSKDDVKLLEEDNVRIPDTKEEHPSQSSEISGVNEDITSVDAVLTETPVDVENKEGQILENTVSNEDLSNTLQKSDSNEEEMTAADLPEAQNVSEDTEICDLNSSKSSNNELEDVSKPILNETEISNVHLAESEIANDSEELNDIQNPSNQNSEIKEQLDIDLNSSQDTIEQNDKIEYDDAGTLLNNEVENCRVESSELENPIGGAEDNEWDERPECDIKQNDEQNETGNSEPSEATEEQLSEEKASYQNVCSDEINNEKHKEVFVEDSSELHGDIIDEDSMGDMHKKEINSQDTDHKDELYSDVLTDMVHQQLSGKVDVYVSEITISNGSVLFSAIPYDLHLKLISTLGETFQNIYSKKEPGLKSYSVSDLCAVCSDDTWFRGKILSLDDDKMDLFLIDYGITKTVDKTLAVELEPEHKKIPPYAIKCALANAYCPPDKSEETKNFLCDLLANVQATGKDVSIEIVKTEDLQQVNLFLVNNNILFELLSHNLIIQKLSNPTTNPGKYTAKASHIDTVSGIFHLHVNLVDQLDDLQSLRVAMNDSYPLSTQKASAVESGVFAVFHKDTWHRGKFISSNNTSCLFLVDSGETISVDSDLYLLLPEHTIQPPFAIPCQLPGKVVDSEDVILALKDIFTTDNFLVSVDIDSESGSLNAKVMDEVLMEKLKNASHAGQSISSDPDST</sequence>
<feature type="compositionally biased region" description="Basic and acidic residues" evidence="1">
    <location>
        <begin position="22"/>
        <end position="45"/>
    </location>
</feature>
<name>A0A8X6HRW2_TRICU</name>
<comment type="caution">
    <text evidence="3">The sequence shown here is derived from an EMBL/GenBank/DDBJ whole genome shotgun (WGS) entry which is preliminary data.</text>
</comment>
<dbReference type="PANTHER" id="PTHR22948">
    <property type="entry name" value="TUDOR DOMAIN CONTAINING PROTEIN"/>
    <property type="match status" value="1"/>
</dbReference>
<reference evidence="3" key="1">
    <citation type="submission" date="2020-07" db="EMBL/GenBank/DDBJ databases">
        <title>Multicomponent nature underlies the extraordinary mechanical properties of spider dragline silk.</title>
        <authorList>
            <person name="Kono N."/>
            <person name="Nakamura H."/>
            <person name="Mori M."/>
            <person name="Yoshida Y."/>
            <person name="Ohtoshi R."/>
            <person name="Malay A.D."/>
            <person name="Moran D.A.P."/>
            <person name="Tomita M."/>
            <person name="Numata K."/>
            <person name="Arakawa K."/>
        </authorList>
    </citation>
    <scope>NUCLEOTIDE SEQUENCE</scope>
</reference>
<dbReference type="PROSITE" id="PS50304">
    <property type="entry name" value="TUDOR"/>
    <property type="match status" value="5"/>
</dbReference>
<evidence type="ECO:0000313" key="4">
    <source>
        <dbReference type="Proteomes" id="UP000887116"/>
    </source>
</evidence>
<feature type="compositionally biased region" description="Polar residues" evidence="1">
    <location>
        <begin position="1439"/>
        <end position="1448"/>
    </location>
</feature>
<dbReference type="Pfam" id="PF00567">
    <property type="entry name" value="TUDOR"/>
    <property type="match status" value="7"/>
</dbReference>
<feature type="compositionally biased region" description="Polar residues" evidence="1">
    <location>
        <begin position="1359"/>
        <end position="1370"/>
    </location>
</feature>
<dbReference type="Gene3D" id="2.40.50.90">
    <property type="match status" value="4"/>
</dbReference>
<feature type="compositionally biased region" description="Basic and acidic residues" evidence="1">
    <location>
        <begin position="1507"/>
        <end position="1518"/>
    </location>
</feature>
<evidence type="ECO:0000256" key="1">
    <source>
        <dbReference type="SAM" id="MobiDB-lite"/>
    </source>
</evidence>
<dbReference type="OrthoDB" id="6433034at2759"/>
<feature type="region of interest" description="Disordered" evidence="1">
    <location>
        <begin position="1488"/>
        <end position="1543"/>
    </location>
</feature>
<feature type="region of interest" description="Disordered" evidence="1">
    <location>
        <begin position="1431"/>
        <end position="1469"/>
    </location>
</feature>
<feature type="region of interest" description="Disordered" evidence="1">
    <location>
        <begin position="1"/>
        <end position="61"/>
    </location>
</feature>
<evidence type="ECO:0000313" key="3">
    <source>
        <dbReference type="EMBL" id="GFR28859.1"/>
    </source>
</evidence>
<organism evidence="3 4">
    <name type="scientific">Trichonephila clavata</name>
    <name type="common">Joro spider</name>
    <name type="synonym">Nephila clavata</name>
    <dbReference type="NCBI Taxonomy" id="2740835"/>
    <lineage>
        <taxon>Eukaryota</taxon>
        <taxon>Metazoa</taxon>
        <taxon>Ecdysozoa</taxon>
        <taxon>Arthropoda</taxon>
        <taxon>Chelicerata</taxon>
        <taxon>Arachnida</taxon>
        <taxon>Araneae</taxon>
        <taxon>Araneomorphae</taxon>
        <taxon>Entelegynae</taxon>
        <taxon>Araneoidea</taxon>
        <taxon>Nephilidae</taxon>
        <taxon>Trichonephila</taxon>
    </lineage>
</organism>
<feature type="compositionally biased region" description="Basic and acidic residues" evidence="1">
    <location>
        <begin position="1294"/>
        <end position="1319"/>
    </location>
</feature>
<dbReference type="InterPro" id="IPR050621">
    <property type="entry name" value="Tudor_domain_containing"/>
</dbReference>
<feature type="domain" description="Tudor" evidence="2">
    <location>
        <begin position="1661"/>
        <end position="1717"/>
    </location>
</feature>
<dbReference type="GO" id="GO:0005737">
    <property type="term" value="C:cytoplasm"/>
    <property type="evidence" value="ECO:0007669"/>
    <property type="project" value="UniProtKB-ARBA"/>
</dbReference>
<dbReference type="EMBL" id="BMAO01029018">
    <property type="protein sequence ID" value="GFR28859.1"/>
    <property type="molecule type" value="Genomic_DNA"/>
</dbReference>
<dbReference type="SMART" id="SM00333">
    <property type="entry name" value="TUDOR"/>
    <property type="match status" value="6"/>
</dbReference>
<gene>
    <name evidence="3" type="primary">TDRD6</name>
    <name evidence="3" type="ORF">TNCT_505151</name>
</gene>
<feature type="domain" description="Tudor" evidence="2">
    <location>
        <begin position="530"/>
        <end position="588"/>
    </location>
</feature>
<feature type="region of interest" description="Disordered" evidence="1">
    <location>
        <begin position="1359"/>
        <end position="1389"/>
    </location>
</feature>
<dbReference type="SUPFAM" id="SSF63748">
    <property type="entry name" value="Tudor/PWWP/MBT"/>
    <property type="match status" value="7"/>
</dbReference>
<feature type="non-terminal residue" evidence="3">
    <location>
        <position position="1"/>
    </location>
</feature>
<protein>
    <recommendedName>
        <fullName evidence="2">Tudor domain-containing protein</fullName>
    </recommendedName>
</protein>
<keyword evidence="4" id="KW-1185">Reference proteome</keyword>
<dbReference type="Proteomes" id="UP000887116">
    <property type="component" value="Unassembled WGS sequence"/>
</dbReference>
<accession>A0A8X6HRW2</accession>
<dbReference type="Gene3D" id="2.30.30.140">
    <property type="match status" value="7"/>
</dbReference>
<feature type="domain" description="Tudor" evidence="2">
    <location>
        <begin position="971"/>
        <end position="1029"/>
    </location>
</feature>
<dbReference type="PANTHER" id="PTHR22948:SF29">
    <property type="entry name" value="FI02030P-RELATED"/>
    <property type="match status" value="1"/>
</dbReference>
<feature type="domain" description="Tudor" evidence="2">
    <location>
        <begin position="750"/>
        <end position="808"/>
    </location>
</feature>
<feature type="compositionally biased region" description="Basic and acidic residues" evidence="1">
    <location>
        <begin position="1274"/>
        <end position="1283"/>
    </location>
</feature>
<feature type="domain" description="Tudor" evidence="2">
    <location>
        <begin position="100"/>
        <end position="158"/>
    </location>
</feature>
<feature type="region of interest" description="Disordered" evidence="1">
    <location>
        <begin position="1274"/>
        <end position="1332"/>
    </location>
</feature>
<dbReference type="InterPro" id="IPR035437">
    <property type="entry name" value="SNase_OB-fold_sf"/>
</dbReference>